<dbReference type="InParanoid" id="A2EN07"/>
<reference evidence="2" key="2">
    <citation type="journal article" date="2007" name="Science">
        <title>Draft genome sequence of the sexually transmitted pathogen Trichomonas vaginalis.</title>
        <authorList>
            <person name="Carlton J.M."/>
            <person name="Hirt R.P."/>
            <person name="Silva J.C."/>
            <person name="Delcher A.L."/>
            <person name="Schatz M."/>
            <person name="Zhao Q."/>
            <person name="Wortman J.R."/>
            <person name="Bidwell S.L."/>
            <person name="Alsmark U.C.M."/>
            <person name="Besteiro S."/>
            <person name="Sicheritz-Ponten T."/>
            <person name="Noel C.J."/>
            <person name="Dacks J.B."/>
            <person name="Foster P.G."/>
            <person name="Simillion C."/>
            <person name="Van de Peer Y."/>
            <person name="Miranda-Saavedra D."/>
            <person name="Barton G.J."/>
            <person name="Westrop G.D."/>
            <person name="Mueller S."/>
            <person name="Dessi D."/>
            <person name="Fiori P.L."/>
            <person name="Ren Q."/>
            <person name="Paulsen I."/>
            <person name="Zhang H."/>
            <person name="Bastida-Corcuera F.D."/>
            <person name="Simoes-Barbosa A."/>
            <person name="Brown M.T."/>
            <person name="Hayes R.D."/>
            <person name="Mukherjee M."/>
            <person name="Okumura C.Y."/>
            <person name="Schneider R."/>
            <person name="Smith A.J."/>
            <person name="Vanacova S."/>
            <person name="Villalvazo M."/>
            <person name="Haas B.J."/>
            <person name="Pertea M."/>
            <person name="Feldblyum T.V."/>
            <person name="Utterback T.R."/>
            <person name="Shu C.L."/>
            <person name="Osoegawa K."/>
            <person name="de Jong P.J."/>
            <person name="Hrdy I."/>
            <person name="Horvathova L."/>
            <person name="Zubacova Z."/>
            <person name="Dolezal P."/>
            <person name="Malik S.B."/>
            <person name="Logsdon J.M. Jr."/>
            <person name="Henze K."/>
            <person name="Gupta A."/>
            <person name="Wang C.C."/>
            <person name="Dunne R.L."/>
            <person name="Upcroft J.A."/>
            <person name="Upcroft P."/>
            <person name="White O."/>
            <person name="Salzberg S.L."/>
            <person name="Tang P."/>
            <person name="Chiu C.-H."/>
            <person name="Lee Y.-S."/>
            <person name="Embley T.M."/>
            <person name="Coombs G.H."/>
            <person name="Mottram J.C."/>
            <person name="Tachezy J."/>
            <person name="Fraser-Liggett C.M."/>
            <person name="Johnson P.J."/>
        </authorList>
    </citation>
    <scope>NUCLEOTIDE SEQUENCE [LARGE SCALE GENOMIC DNA]</scope>
    <source>
        <strain evidence="2">G3</strain>
    </source>
</reference>
<evidence type="ECO:0000256" key="1">
    <source>
        <dbReference type="SAM" id="MobiDB-lite"/>
    </source>
</evidence>
<evidence type="ECO:0000313" key="3">
    <source>
        <dbReference type="Proteomes" id="UP000001542"/>
    </source>
</evidence>
<feature type="region of interest" description="Disordered" evidence="1">
    <location>
        <begin position="155"/>
        <end position="181"/>
    </location>
</feature>
<feature type="compositionally biased region" description="Low complexity" evidence="1">
    <location>
        <begin position="554"/>
        <end position="565"/>
    </location>
</feature>
<dbReference type="VEuPathDB" id="TrichDB:TVAG_124170"/>
<reference evidence="2" key="1">
    <citation type="submission" date="2006-10" db="EMBL/GenBank/DDBJ databases">
        <authorList>
            <person name="Amadeo P."/>
            <person name="Zhao Q."/>
            <person name="Wortman J."/>
            <person name="Fraser-Liggett C."/>
            <person name="Carlton J."/>
        </authorList>
    </citation>
    <scope>NUCLEOTIDE SEQUENCE</scope>
    <source>
        <strain evidence="2">G3</strain>
    </source>
</reference>
<dbReference type="Proteomes" id="UP000001542">
    <property type="component" value="Unassembled WGS sequence"/>
</dbReference>
<evidence type="ECO:0000313" key="2">
    <source>
        <dbReference type="EMBL" id="EAY05992.1"/>
    </source>
</evidence>
<dbReference type="VEuPathDB" id="TrichDB:TVAGG3_0743220"/>
<feature type="region of interest" description="Disordered" evidence="1">
    <location>
        <begin position="420"/>
        <end position="445"/>
    </location>
</feature>
<feature type="compositionally biased region" description="Polar residues" evidence="1">
    <location>
        <begin position="511"/>
        <end position="535"/>
    </location>
</feature>
<dbReference type="KEGG" id="tva:4763864"/>
<feature type="region of interest" description="Disordered" evidence="1">
    <location>
        <begin position="317"/>
        <end position="338"/>
    </location>
</feature>
<dbReference type="OrthoDB" id="10680566at2759"/>
<name>A2EN07_TRIV3</name>
<sequence>MPDEGDLAQTKIDVRLDIQPISLSGNFYFTGRKYLRSKRAPELYCGYNNKNDLILSISLITSDKLQNLLAKVNIPLKWFPENLVVRDYFEMEIAPTQKYHPIVFIEIHLNENKAKEFNAPLGFTSKLPGESLKDYQKFDISIFDERHMSDILSDEEEEKVYDSAPRKSNVKPNNSQEIKDPFADTTGEKASIIETIIGNDMESVKAYSIDDLSAIQEKSENTNDNQAEIKVSGSAPVIIYAAQKKEPSLENTIISDENSNSPLTTTAETVVTASKMTELPTSISNDKLYEADDDSYSESLSESKAFATLPVVHNNTFKTDTPIRRRTAGTPRQRTHSNASLQLLNYIQQASSKERRRSEASTKPLPFNNILAEKEFEIDDGEDRSQDILGTPPPVSLPQFFEGRPHLHPSRSLSWFAPIRKSTSNAPTPGPIPDPVPASPLNNFSPLLAQLSGNFEEDEDSYTSSSAVQSLEDSPIIAQSPWEPQNVPQEEMVNQLENITIPTENVMRSIPSRQNRSPQQNSKVIPSLSSHSPPGNNKRPPIEMRRHQPPPSYYPQQDQIQSSYIPPRPLQIPLYMPAQK</sequence>
<protein>
    <submittedName>
        <fullName evidence="2">Uncharacterized protein</fullName>
    </submittedName>
</protein>
<gene>
    <name evidence="2" type="ORF">TVAG_124170</name>
</gene>
<accession>A2EN07</accession>
<feature type="region of interest" description="Disordered" evidence="1">
    <location>
        <begin position="511"/>
        <end position="580"/>
    </location>
</feature>
<dbReference type="RefSeq" id="XP_001318215.1">
    <property type="nucleotide sequence ID" value="XM_001318180.1"/>
</dbReference>
<organism evidence="2 3">
    <name type="scientific">Trichomonas vaginalis (strain ATCC PRA-98 / G3)</name>
    <dbReference type="NCBI Taxonomy" id="412133"/>
    <lineage>
        <taxon>Eukaryota</taxon>
        <taxon>Metamonada</taxon>
        <taxon>Parabasalia</taxon>
        <taxon>Trichomonadida</taxon>
        <taxon>Trichomonadidae</taxon>
        <taxon>Trichomonas</taxon>
    </lineage>
</organism>
<keyword evidence="3" id="KW-1185">Reference proteome</keyword>
<feature type="compositionally biased region" description="Pro residues" evidence="1">
    <location>
        <begin position="428"/>
        <end position="438"/>
    </location>
</feature>
<dbReference type="AlphaFoldDB" id="A2EN07"/>
<feature type="region of interest" description="Disordered" evidence="1">
    <location>
        <begin position="350"/>
        <end position="403"/>
    </location>
</feature>
<proteinExistence type="predicted"/>
<dbReference type="EMBL" id="DS113435">
    <property type="protein sequence ID" value="EAY05992.1"/>
    <property type="molecule type" value="Genomic_DNA"/>
</dbReference>